<reference evidence="2 3" key="1">
    <citation type="submission" date="2020-12" db="EMBL/GenBank/DDBJ databases">
        <title>Aureibaculum luteum sp. nov. and Aureibaculum flavum sp. nov., novel members of the family Flavobacteriaceae isolated from Antarctic intertidal sediments.</title>
        <authorList>
            <person name="He X."/>
            <person name="Zhang X."/>
        </authorList>
    </citation>
    <scope>NUCLEOTIDE SEQUENCE [LARGE SCALE GENOMIC DNA]</scope>
    <source>
        <strain evidence="2 3">A20</strain>
    </source>
</reference>
<keyword evidence="1" id="KW-0812">Transmembrane</keyword>
<proteinExistence type="predicted"/>
<name>A0ABS0WQ82_9FLAO</name>
<dbReference type="Proteomes" id="UP000623301">
    <property type="component" value="Unassembled WGS sequence"/>
</dbReference>
<keyword evidence="3" id="KW-1185">Reference proteome</keyword>
<organism evidence="2 3">
    <name type="scientific">Aureibaculum flavum</name>
    <dbReference type="NCBI Taxonomy" id="2795986"/>
    <lineage>
        <taxon>Bacteria</taxon>
        <taxon>Pseudomonadati</taxon>
        <taxon>Bacteroidota</taxon>
        <taxon>Flavobacteriia</taxon>
        <taxon>Flavobacteriales</taxon>
        <taxon>Flavobacteriaceae</taxon>
        <taxon>Aureibaculum</taxon>
    </lineage>
</organism>
<comment type="caution">
    <text evidence="2">The sequence shown here is derived from an EMBL/GenBank/DDBJ whole genome shotgun (WGS) entry which is preliminary data.</text>
</comment>
<feature type="transmembrane region" description="Helical" evidence="1">
    <location>
        <begin position="58"/>
        <end position="83"/>
    </location>
</feature>
<evidence type="ECO:0000256" key="1">
    <source>
        <dbReference type="SAM" id="Phobius"/>
    </source>
</evidence>
<keyword evidence="1" id="KW-0472">Membrane</keyword>
<feature type="transmembrane region" description="Helical" evidence="1">
    <location>
        <begin position="114"/>
        <end position="134"/>
    </location>
</feature>
<feature type="transmembrane region" description="Helical" evidence="1">
    <location>
        <begin position="12"/>
        <end position="30"/>
    </location>
</feature>
<sequence length="135" mass="15054">MENLYNTGIKFAPQLLILVFITITFLQSGIEKITDWQGNVSFLKDHFAKTFLRNSVPLLLIIILVSEVIVGFLSIVGIIQVYISESTTIGFLAAVIASKILLMLLFGQRVAKDYAGAMTIVVYFMVTVFGVYILR</sequence>
<evidence type="ECO:0000313" key="2">
    <source>
        <dbReference type="EMBL" id="MBJ2174136.1"/>
    </source>
</evidence>
<feature type="transmembrane region" description="Helical" evidence="1">
    <location>
        <begin position="89"/>
        <end position="107"/>
    </location>
</feature>
<keyword evidence="1" id="KW-1133">Transmembrane helix</keyword>
<accession>A0ABS0WQ82</accession>
<evidence type="ECO:0000313" key="3">
    <source>
        <dbReference type="Proteomes" id="UP000623301"/>
    </source>
</evidence>
<gene>
    <name evidence="2" type="ORF">JBL43_07800</name>
</gene>
<dbReference type="EMBL" id="JAEHFJ010000003">
    <property type="protein sequence ID" value="MBJ2174136.1"/>
    <property type="molecule type" value="Genomic_DNA"/>
</dbReference>
<protein>
    <submittedName>
        <fullName evidence="2">DoxX family protein</fullName>
    </submittedName>
</protein>
<dbReference type="RefSeq" id="WP_198840890.1">
    <property type="nucleotide sequence ID" value="NZ_JAEHFJ010000003.1"/>
</dbReference>